<name>A0A5P2H135_9BURK</name>
<dbReference type="OrthoDB" id="9255691at2"/>
<protein>
    <submittedName>
        <fullName evidence="1">Uncharacterized protein</fullName>
    </submittedName>
</protein>
<sequence length="265" mass="30716">MTDSSHWRFNADVTWHTFSATVHQSVMAAEATNAFMRYEYLRAALYFGSACAEGYLNRSMRERLTVRCLAERTIRDELKRPGLGIKLRKWPANFCDQSTQLPADIIDLLDKAQKVRNENTHPKQADHSIYQDMDDVQPNDIVHALARMIVILNAARDRPFPYWLLGWNYVGLNGDPSHPFESNNLNGFIHSLRHLGFSFDNHGSDMTWEQREMTSITGYTALREALQKLPFDIEPRDSRFPTRPRLTRRWWDKSVINDESLAALS</sequence>
<evidence type="ECO:0000313" key="2">
    <source>
        <dbReference type="Proteomes" id="UP000322822"/>
    </source>
</evidence>
<reference evidence="1 2" key="1">
    <citation type="submission" date="2019-09" db="EMBL/GenBank/DDBJ databases">
        <title>FDA dAtabase for Regulatory Grade micrObial Sequences (FDA-ARGOS): Supporting development and validation of Infectious Disease Dx tests.</title>
        <authorList>
            <person name="Sciortino C."/>
            <person name="Tallon L."/>
            <person name="Sadzewicz L."/>
            <person name="Vavikolanu K."/>
            <person name="Mehta A."/>
            <person name="Aluvathingal J."/>
            <person name="Nadendla S."/>
            <person name="Nandy P."/>
            <person name="Geyer C."/>
            <person name="Yan Y."/>
            <person name="Sichtig H."/>
        </authorList>
    </citation>
    <scope>NUCLEOTIDE SEQUENCE [LARGE SCALE GENOMIC DNA]</scope>
    <source>
        <strain evidence="1 2">FDAARGOS_664</strain>
    </source>
</reference>
<dbReference type="EMBL" id="CP044065">
    <property type="protein sequence ID" value="QET01652.1"/>
    <property type="molecule type" value="Genomic_DNA"/>
</dbReference>
<accession>A0A5P2H135</accession>
<organism evidence="1 2">
    <name type="scientific">Cupriavidus pauculus</name>
    <dbReference type="NCBI Taxonomy" id="82633"/>
    <lineage>
        <taxon>Bacteria</taxon>
        <taxon>Pseudomonadati</taxon>
        <taxon>Pseudomonadota</taxon>
        <taxon>Betaproteobacteria</taxon>
        <taxon>Burkholderiales</taxon>
        <taxon>Burkholderiaceae</taxon>
        <taxon>Cupriavidus</taxon>
    </lineage>
</organism>
<dbReference type="RefSeq" id="WP_150371716.1">
    <property type="nucleotide sequence ID" value="NZ_CP044065.1"/>
</dbReference>
<evidence type="ECO:0000313" key="1">
    <source>
        <dbReference type="EMBL" id="QET01652.1"/>
    </source>
</evidence>
<dbReference type="AlphaFoldDB" id="A0A5P2H135"/>
<gene>
    <name evidence="1" type="ORF">FOB72_06090</name>
</gene>
<proteinExistence type="predicted"/>
<dbReference type="Proteomes" id="UP000322822">
    <property type="component" value="Chromosome 1"/>
</dbReference>